<dbReference type="Proteomes" id="UP000290106">
    <property type="component" value="Unassembled WGS sequence"/>
</dbReference>
<evidence type="ECO:0000256" key="8">
    <source>
        <dbReference type="ARBA" id="ARBA00022840"/>
    </source>
</evidence>
<dbReference type="GO" id="GO:0043138">
    <property type="term" value="F:3'-5' DNA helicase activity"/>
    <property type="evidence" value="ECO:0007669"/>
    <property type="project" value="UniProtKB-EC"/>
</dbReference>
<feature type="binding site" evidence="12">
    <location>
        <position position="489"/>
    </location>
    <ligand>
        <name>Zn(2+)</name>
        <dbReference type="ChEBI" id="CHEBI:29105"/>
        <label>1</label>
    </ligand>
</feature>
<dbReference type="PANTHER" id="PTHR30580">
    <property type="entry name" value="PRIMOSOMAL PROTEIN N"/>
    <property type="match status" value="1"/>
</dbReference>
<evidence type="ECO:0000256" key="9">
    <source>
        <dbReference type="ARBA" id="ARBA00023125"/>
    </source>
</evidence>
<organism evidence="15 16">
    <name type="scientific">Blautia faecicola</name>
    <dbReference type="NCBI Taxonomy" id="2509240"/>
    <lineage>
        <taxon>Bacteria</taxon>
        <taxon>Bacillati</taxon>
        <taxon>Bacillota</taxon>
        <taxon>Clostridia</taxon>
        <taxon>Lachnospirales</taxon>
        <taxon>Lachnospiraceae</taxon>
        <taxon>Blautia</taxon>
    </lineage>
</organism>
<proteinExistence type="inferred from homology"/>
<dbReference type="CDD" id="cd18804">
    <property type="entry name" value="SF2_C_priA"/>
    <property type="match status" value="1"/>
</dbReference>
<dbReference type="EC" id="5.6.2.4" evidence="12"/>
<comment type="function">
    <text evidence="12">Initiates the restart of stalled replication forks, which reloads the replicative helicase on sites other than the origin of replication. Recognizes and binds to abandoned replication forks and remodels them to uncover a helicase loading site. Promotes assembly of the primosome at these replication forks.</text>
</comment>
<evidence type="ECO:0000256" key="11">
    <source>
        <dbReference type="ARBA" id="ARBA00048988"/>
    </source>
</evidence>
<evidence type="ECO:0000256" key="3">
    <source>
        <dbReference type="ARBA" id="ARBA00022723"/>
    </source>
</evidence>
<dbReference type="PROSITE" id="PS51194">
    <property type="entry name" value="HELICASE_CTER"/>
    <property type="match status" value="1"/>
</dbReference>
<accession>A0A4V1NRQ1</accession>
<dbReference type="Gene3D" id="3.40.50.300">
    <property type="entry name" value="P-loop containing nucleotide triphosphate hydrolases"/>
    <property type="match status" value="2"/>
</dbReference>
<dbReference type="GO" id="GO:1990077">
    <property type="term" value="C:primosome complex"/>
    <property type="evidence" value="ECO:0007669"/>
    <property type="project" value="UniProtKB-UniRule"/>
</dbReference>
<comment type="cofactor">
    <cofactor evidence="12">
        <name>Zn(2+)</name>
        <dbReference type="ChEBI" id="CHEBI:29105"/>
    </cofactor>
    <text evidence="12">Binds 2 zinc ions per subunit.</text>
</comment>
<dbReference type="RefSeq" id="WP_129257166.1">
    <property type="nucleotide sequence ID" value="NZ_SDKC01000001.1"/>
</dbReference>
<dbReference type="Gene3D" id="3.40.1440.60">
    <property type="entry name" value="PriA, 3(prime) DNA-binding domain"/>
    <property type="match status" value="1"/>
</dbReference>
<dbReference type="OrthoDB" id="9759544at2"/>
<dbReference type="Pfam" id="PF18319">
    <property type="entry name" value="Zn_ribbon_PriA"/>
    <property type="match status" value="1"/>
</dbReference>
<feature type="domain" description="Helicase ATP-binding" evidence="13">
    <location>
        <begin position="222"/>
        <end position="388"/>
    </location>
</feature>
<evidence type="ECO:0000256" key="12">
    <source>
        <dbReference type="HAMAP-Rule" id="MF_00983"/>
    </source>
</evidence>
<dbReference type="EMBL" id="SDKC01000001">
    <property type="protein sequence ID" value="RXS74535.1"/>
    <property type="molecule type" value="Genomic_DNA"/>
</dbReference>
<dbReference type="HAMAP" id="MF_00983">
    <property type="entry name" value="PriA"/>
    <property type="match status" value="1"/>
</dbReference>
<dbReference type="CDD" id="cd17929">
    <property type="entry name" value="DEXHc_priA"/>
    <property type="match status" value="1"/>
</dbReference>
<evidence type="ECO:0000256" key="10">
    <source>
        <dbReference type="ARBA" id="ARBA00023235"/>
    </source>
</evidence>
<keyword evidence="8 12" id="KW-0067">ATP-binding</keyword>
<evidence type="ECO:0000313" key="16">
    <source>
        <dbReference type="Proteomes" id="UP000290106"/>
    </source>
</evidence>
<evidence type="ECO:0000256" key="4">
    <source>
        <dbReference type="ARBA" id="ARBA00022741"/>
    </source>
</evidence>
<dbReference type="InterPro" id="IPR027417">
    <property type="entry name" value="P-loop_NTPase"/>
</dbReference>
<keyword evidence="5 12" id="KW-0378">Hydrolase</keyword>
<feature type="binding site" evidence="12">
    <location>
        <position position="459"/>
    </location>
    <ligand>
        <name>Zn(2+)</name>
        <dbReference type="ChEBI" id="CHEBI:29105"/>
        <label>2</label>
    </ligand>
</feature>
<keyword evidence="10 12" id="KW-0413">Isomerase</keyword>
<dbReference type="GO" id="GO:0008270">
    <property type="term" value="F:zinc ion binding"/>
    <property type="evidence" value="ECO:0007669"/>
    <property type="project" value="UniProtKB-UniRule"/>
</dbReference>
<keyword evidence="9 12" id="KW-0238">DNA-binding</keyword>
<dbReference type="InterPro" id="IPR005259">
    <property type="entry name" value="PriA"/>
</dbReference>
<comment type="catalytic activity">
    <reaction evidence="11 12">
        <text>ATP + H2O = ADP + phosphate + H(+)</text>
        <dbReference type="Rhea" id="RHEA:13065"/>
        <dbReference type="ChEBI" id="CHEBI:15377"/>
        <dbReference type="ChEBI" id="CHEBI:15378"/>
        <dbReference type="ChEBI" id="CHEBI:30616"/>
        <dbReference type="ChEBI" id="CHEBI:43474"/>
        <dbReference type="ChEBI" id="CHEBI:456216"/>
        <dbReference type="EC" id="5.6.2.4"/>
    </reaction>
</comment>
<dbReference type="InterPro" id="IPR014001">
    <property type="entry name" value="Helicase_ATP-bd"/>
</dbReference>
<feature type="binding site" evidence="12">
    <location>
        <position position="453"/>
    </location>
    <ligand>
        <name>Zn(2+)</name>
        <dbReference type="ChEBI" id="CHEBI:29105"/>
        <label>1</label>
    </ligand>
</feature>
<sequence>MTKTYVDIIVDITSEKLDRSFQYLVPEHLEGKLQPGMQVQVPFGNGGRTIKGYVIRVTDQPSFDVSRMKEIREVETGSNSIESRLIALAAWIREQYGATMIQALKTVLPVKQKMKQKEERWIQLLLTKDEANEQLELCRRKHYVARQRLLEALLENNTISYSLALDKLHLTASVIKTMESAGTVCIQTKEVYRNPVQNTEQEQTKQPLSPPQREVADGILKGWREQDLRPVLIHGVTGSGKTQVYMELMEEVIRQGKQVILLIPEIALTYQTVQRFYRRFGAGISVLHSRLSPGERSDQFERAKKGELQVMIGPRSALFTPFPNLGLIVIDEEHETSYQSETVPCYHARETAIERGNLEHCPVVLGSATPSVDAYYQAQNGTYRLFELNNRYENRQMPEVYSVDLREELKQGNRSILSGILQEKIEDRLKKKEQIMLFLNRRGYAGFFSCRSCGTVMKCPHCDVSLSQHRNGKLVCHYCGYETRQPQQCPVCGSPYIGGFRAGTQQIEEIVKKRFSQARVLRMDLDTTRKKEGHTNILAAFANQEADILIGTQMIVKGHDFPKVTLVGVLAADLSLNISDYRASERTFQLLTQAAGRAGRGEKPGEAIIQTYQPEHYSIQAAMHQDYRAFYEEEIGYRKLLGYPPASNLLAIHGSCGNEELLETGMQYIRKFLNRVDSHGQLQIIGPADETVSKIADMYRKVIYVKQEDHQLLLRAKGRLEQYIEVNSGFREIRIQLDFNH</sequence>
<dbReference type="GO" id="GO:0006270">
    <property type="term" value="P:DNA replication initiation"/>
    <property type="evidence" value="ECO:0007669"/>
    <property type="project" value="TreeGrafter"/>
</dbReference>
<evidence type="ECO:0000256" key="2">
    <source>
        <dbReference type="ARBA" id="ARBA00022705"/>
    </source>
</evidence>
<dbReference type="InterPro" id="IPR040498">
    <property type="entry name" value="PriA_CRR"/>
</dbReference>
<dbReference type="Pfam" id="PF00271">
    <property type="entry name" value="Helicase_C"/>
    <property type="match status" value="1"/>
</dbReference>
<evidence type="ECO:0000256" key="6">
    <source>
        <dbReference type="ARBA" id="ARBA00022806"/>
    </source>
</evidence>
<comment type="catalytic activity">
    <reaction evidence="12">
        <text>Couples ATP hydrolysis with the unwinding of duplex DNA by translocating in the 3'-5' direction.</text>
        <dbReference type="EC" id="5.6.2.4"/>
    </reaction>
</comment>
<dbReference type="PANTHER" id="PTHR30580:SF0">
    <property type="entry name" value="PRIMOSOMAL PROTEIN N"/>
    <property type="match status" value="1"/>
</dbReference>
<dbReference type="SMART" id="SM00487">
    <property type="entry name" value="DEXDc"/>
    <property type="match status" value="1"/>
</dbReference>
<keyword evidence="1 12" id="KW-0639">Primosome</keyword>
<feature type="binding site" evidence="12">
    <location>
        <position position="476"/>
    </location>
    <ligand>
        <name>Zn(2+)</name>
        <dbReference type="ChEBI" id="CHEBI:29105"/>
        <label>2</label>
    </ligand>
</feature>
<dbReference type="GO" id="GO:0005524">
    <property type="term" value="F:ATP binding"/>
    <property type="evidence" value="ECO:0007669"/>
    <property type="project" value="UniProtKB-UniRule"/>
</dbReference>
<dbReference type="SMART" id="SM00490">
    <property type="entry name" value="HELICc"/>
    <property type="match status" value="2"/>
</dbReference>
<dbReference type="InterPro" id="IPR041222">
    <property type="entry name" value="PriA_3primeBD"/>
</dbReference>
<dbReference type="GO" id="GO:0006269">
    <property type="term" value="P:DNA replication, synthesis of primer"/>
    <property type="evidence" value="ECO:0007669"/>
    <property type="project" value="UniProtKB-KW"/>
</dbReference>
<dbReference type="GO" id="GO:0016887">
    <property type="term" value="F:ATP hydrolysis activity"/>
    <property type="evidence" value="ECO:0007669"/>
    <property type="project" value="RHEA"/>
</dbReference>
<comment type="caution">
    <text evidence="15">The sequence shown here is derived from an EMBL/GenBank/DDBJ whole genome shotgun (WGS) entry which is preliminary data.</text>
</comment>
<dbReference type="GO" id="GO:0006302">
    <property type="term" value="P:double-strand break repair"/>
    <property type="evidence" value="ECO:0007669"/>
    <property type="project" value="InterPro"/>
</dbReference>
<dbReference type="InterPro" id="IPR042115">
    <property type="entry name" value="PriA_3primeBD_sf"/>
</dbReference>
<dbReference type="FunFam" id="3.40.50.300:FF:000489">
    <property type="entry name" value="Primosome assembly protein PriA"/>
    <property type="match status" value="1"/>
</dbReference>
<comment type="similarity">
    <text evidence="12">Belongs to the helicase family. PriA subfamily.</text>
</comment>
<feature type="binding site" evidence="12">
    <location>
        <position position="450"/>
    </location>
    <ligand>
        <name>Zn(2+)</name>
        <dbReference type="ChEBI" id="CHEBI:29105"/>
        <label>1</label>
    </ligand>
</feature>
<dbReference type="SUPFAM" id="SSF52540">
    <property type="entry name" value="P-loop containing nucleoside triphosphate hydrolases"/>
    <property type="match status" value="2"/>
</dbReference>
<dbReference type="InterPro" id="IPR011545">
    <property type="entry name" value="DEAD/DEAH_box_helicase_dom"/>
</dbReference>
<keyword evidence="3 12" id="KW-0479">Metal-binding</keyword>
<evidence type="ECO:0000256" key="7">
    <source>
        <dbReference type="ARBA" id="ARBA00022833"/>
    </source>
</evidence>
<feature type="binding site" evidence="12">
    <location>
        <position position="492"/>
    </location>
    <ligand>
        <name>Zn(2+)</name>
        <dbReference type="ChEBI" id="CHEBI:29105"/>
        <label>1</label>
    </ligand>
</feature>
<gene>
    <name evidence="12 15" type="primary">priA</name>
    <name evidence="15" type="ORF">ETP43_04495</name>
</gene>
<protein>
    <recommendedName>
        <fullName evidence="12">Replication restart protein PriA</fullName>
    </recommendedName>
    <alternativeName>
        <fullName evidence="12">ATP-dependent DNA helicase PriA</fullName>
        <ecNumber evidence="12">5.6.2.4</ecNumber>
    </alternativeName>
    <alternativeName>
        <fullName evidence="12">DNA 3'-5' helicase PriA</fullName>
    </alternativeName>
</protein>
<feature type="binding site" evidence="12">
    <location>
        <position position="479"/>
    </location>
    <ligand>
        <name>Zn(2+)</name>
        <dbReference type="ChEBI" id="CHEBI:29105"/>
        <label>2</label>
    </ligand>
</feature>
<keyword evidence="7 12" id="KW-0862">Zinc</keyword>
<evidence type="ECO:0000259" key="14">
    <source>
        <dbReference type="PROSITE" id="PS51194"/>
    </source>
</evidence>
<dbReference type="InterPro" id="IPR001650">
    <property type="entry name" value="Helicase_C-like"/>
</dbReference>
<keyword evidence="16" id="KW-1185">Reference proteome</keyword>
<evidence type="ECO:0000256" key="5">
    <source>
        <dbReference type="ARBA" id="ARBA00022801"/>
    </source>
</evidence>
<dbReference type="GO" id="GO:0003677">
    <property type="term" value="F:DNA binding"/>
    <property type="evidence" value="ECO:0007669"/>
    <property type="project" value="UniProtKB-UniRule"/>
</dbReference>
<evidence type="ECO:0000259" key="13">
    <source>
        <dbReference type="PROSITE" id="PS51192"/>
    </source>
</evidence>
<dbReference type="Pfam" id="PF00270">
    <property type="entry name" value="DEAD"/>
    <property type="match status" value="1"/>
</dbReference>
<dbReference type="NCBIfam" id="TIGR00595">
    <property type="entry name" value="priA"/>
    <property type="match status" value="1"/>
</dbReference>
<evidence type="ECO:0000256" key="1">
    <source>
        <dbReference type="ARBA" id="ARBA00022515"/>
    </source>
</evidence>
<feature type="binding site" evidence="12">
    <location>
        <position position="462"/>
    </location>
    <ligand>
        <name>Zn(2+)</name>
        <dbReference type="ChEBI" id="CHEBI:29105"/>
        <label>2</label>
    </ligand>
</feature>
<dbReference type="Pfam" id="PF17764">
    <property type="entry name" value="PriA_3primeBD"/>
    <property type="match status" value="1"/>
</dbReference>
<keyword evidence="4 12" id="KW-0547">Nucleotide-binding</keyword>
<reference evidence="15 16" key="1">
    <citation type="submission" date="2019-01" db="EMBL/GenBank/DDBJ databases">
        <title>Blautia sp. nov. KGMB01111 isolated human feces.</title>
        <authorList>
            <person name="Park J.-E."/>
            <person name="Kim J.-S."/>
            <person name="Park S.-H."/>
        </authorList>
    </citation>
    <scope>NUCLEOTIDE SEQUENCE [LARGE SCALE GENOMIC DNA]</scope>
    <source>
        <strain evidence="15 16">KGMB01111</strain>
    </source>
</reference>
<comment type="subunit">
    <text evidence="12">Component of the replication restart primosome.</text>
</comment>
<keyword evidence="6 12" id="KW-0347">Helicase</keyword>
<name>A0A4V1NRQ1_9FIRM</name>
<dbReference type="Pfam" id="PF18074">
    <property type="entry name" value="PriA_C"/>
    <property type="match status" value="1"/>
</dbReference>
<dbReference type="PROSITE" id="PS51192">
    <property type="entry name" value="HELICASE_ATP_BIND_1"/>
    <property type="match status" value="1"/>
</dbReference>
<dbReference type="AlphaFoldDB" id="A0A4V1NRQ1"/>
<dbReference type="GO" id="GO:0006310">
    <property type="term" value="P:DNA recombination"/>
    <property type="evidence" value="ECO:0007669"/>
    <property type="project" value="InterPro"/>
</dbReference>
<feature type="domain" description="Helicase C-terminal" evidence="14">
    <location>
        <begin position="484"/>
        <end position="641"/>
    </location>
</feature>
<keyword evidence="2 12" id="KW-0235">DNA replication</keyword>
<evidence type="ECO:0000313" key="15">
    <source>
        <dbReference type="EMBL" id="RXS74535.1"/>
    </source>
</evidence>
<dbReference type="InterPro" id="IPR041236">
    <property type="entry name" value="PriA_C"/>
</dbReference>